<dbReference type="PROSITE" id="PS50292">
    <property type="entry name" value="PEROXIDASE_3"/>
    <property type="match status" value="1"/>
</dbReference>
<evidence type="ECO:0000256" key="1">
    <source>
        <dbReference type="ARBA" id="ARBA00022559"/>
    </source>
</evidence>
<dbReference type="Pfam" id="PF03098">
    <property type="entry name" value="An_peroxidase"/>
    <property type="match status" value="1"/>
</dbReference>
<gene>
    <name evidence="3" type="ORF">C7M84_011747</name>
</gene>
<dbReference type="PANTHER" id="PTHR11475:SF134">
    <property type="entry name" value="LD42267P"/>
    <property type="match status" value="1"/>
</dbReference>
<dbReference type="InterPro" id="IPR019791">
    <property type="entry name" value="Haem_peroxidase_animal"/>
</dbReference>
<reference evidence="3 4" key="2">
    <citation type="submission" date="2019-01" db="EMBL/GenBank/DDBJ databases">
        <title>The decoding of complex shrimp genome reveals the adaptation for benthos swimmer, frequently molting mechanism and breeding impact on genome.</title>
        <authorList>
            <person name="Sun Y."/>
            <person name="Gao Y."/>
            <person name="Yu Y."/>
        </authorList>
    </citation>
    <scope>NUCLEOTIDE SEQUENCE [LARGE SCALE GENOMIC DNA]</scope>
    <source>
        <tissue evidence="3">Muscle</tissue>
    </source>
</reference>
<dbReference type="PANTHER" id="PTHR11475">
    <property type="entry name" value="OXIDASE/PEROXIDASE"/>
    <property type="match status" value="1"/>
</dbReference>
<dbReference type="Proteomes" id="UP000283509">
    <property type="component" value="Unassembled WGS sequence"/>
</dbReference>
<dbReference type="EMBL" id="QCYY01002485">
    <property type="protein sequence ID" value="ROT70001.1"/>
    <property type="molecule type" value="Genomic_DNA"/>
</dbReference>
<keyword evidence="1" id="KW-0575">Peroxidase</keyword>
<dbReference type="SUPFAM" id="SSF48113">
    <property type="entry name" value="Heme-dependent peroxidases"/>
    <property type="match status" value="1"/>
</dbReference>
<dbReference type="InterPro" id="IPR037120">
    <property type="entry name" value="Haem_peroxidase_sf_animal"/>
</dbReference>
<protein>
    <submittedName>
        <fullName evidence="3">Uncharacterized protein</fullName>
    </submittedName>
</protein>
<keyword evidence="4" id="KW-1185">Reference proteome</keyword>
<accession>A0A423T0N1</accession>
<reference evidence="3 4" key="1">
    <citation type="submission" date="2018-04" db="EMBL/GenBank/DDBJ databases">
        <authorList>
            <person name="Zhang X."/>
            <person name="Yuan J."/>
            <person name="Li F."/>
            <person name="Xiang J."/>
        </authorList>
    </citation>
    <scope>NUCLEOTIDE SEQUENCE [LARGE SCALE GENOMIC DNA]</scope>
    <source>
        <tissue evidence="3">Muscle</tissue>
    </source>
</reference>
<evidence type="ECO:0000313" key="3">
    <source>
        <dbReference type="EMBL" id="ROT70001.1"/>
    </source>
</evidence>
<evidence type="ECO:0000313" key="4">
    <source>
        <dbReference type="Proteomes" id="UP000283509"/>
    </source>
</evidence>
<organism evidence="3 4">
    <name type="scientific">Penaeus vannamei</name>
    <name type="common">Whiteleg shrimp</name>
    <name type="synonym">Litopenaeus vannamei</name>
    <dbReference type="NCBI Taxonomy" id="6689"/>
    <lineage>
        <taxon>Eukaryota</taxon>
        <taxon>Metazoa</taxon>
        <taxon>Ecdysozoa</taxon>
        <taxon>Arthropoda</taxon>
        <taxon>Crustacea</taxon>
        <taxon>Multicrustacea</taxon>
        <taxon>Malacostraca</taxon>
        <taxon>Eumalacostraca</taxon>
        <taxon>Eucarida</taxon>
        <taxon>Decapoda</taxon>
        <taxon>Dendrobranchiata</taxon>
        <taxon>Penaeoidea</taxon>
        <taxon>Penaeidae</taxon>
        <taxon>Penaeus</taxon>
    </lineage>
</organism>
<dbReference type="GO" id="GO:0006979">
    <property type="term" value="P:response to oxidative stress"/>
    <property type="evidence" value="ECO:0007669"/>
    <property type="project" value="InterPro"/>
</dbReference>
<feature type="compositionally biased region" description="Basic and acidic residues" evidence="2">
    <location>
        <begin position="134"/>
        <end position="146"/>
    </location>
</feature>
<dbReference type="InterPro" id="IPR010255">
    <property type="entry name" value="Haem_peroxidase_sf"/>
</dbReference>
<dbReference type="Gene3D" id="1.10.640.10">
    <property type="entry name" value="Haem peroxidase domain superfamily, animal type"/>
    <property type="match status" value="1"/>
</dbReference>
<feature type="region of interest" description="Disordered" evidence="2">
    <location>
        <begin position="120"/>
        <end position="164"/>
    </location>
</feature>
<dbReference type="OrthoDB" id="823504at2759"/>
<dbReference type="STRING" id="6689.A0A423T0N1"/>
<proteinExistence type="predicted"/>
<dbReference type="GO" id="GO:0004601">
    <property type="term" value="F:peroxidase activity"/>
    <property type="evidence" value="ECO:0007669"/>
    <property type="project" value="UniProtKB-KW"/>
</dbReference>
<dbReference type="GO" id="GO:0020037">
    <property type="term" value="F:heme binding"/>
    <property type="evidence" value="ECO:0007669"/>
    <property type="project" value="InterPro"/>
</dbReference>
<sequence>MRGCVALTAAWACCPPADAQRFNLEPIRLDPTGGIFGAVGESSGADISVLDALDIGLERAQALQEPPARFPEVIHTRALAHSLSPPTPFFCVHPSDPLVHGRPSADVSMEGRQLMCSPFLPGAPPVGDVGSRTGGEEGGRMHREDSLGGVEDFGAKEPDPPSRVSRVLARQSVGLPPEECQRRVEKLAGCDLVEPPTPSCSPAFPYRSVDGSCNNLANPKWGAAMIPFRRFLDPAYEDGVDAMRGSDRLFGAELPSPRAVSAMLQKSEQRPQRGLITLMVMQWGQFTDHDIVHTPEAALVESGKDGEETKPVECCESGRDLPFGDGVSDCQPIDVSEDPLHRSFNRACMKFVRSLIANQGCVLGPREQLNQITAYLDGSAVYGSRDSVADELRAHIGGRLNWTNSPAPGRGHLMPFVECEGGEGGAGGGHCFKAGDLRSNEQPALASMHTLWVGNTMQWRSCRWSTPTGA</sequence>
<evidence type="ECO:0000256" key="2">
    <source>
        <dbReference type="SAM" id="MobiDB-lite"/>
    </source>
</evidence>
<dbReference type="AlphaFoldDB" id="A0A423T0N1"/>
<dbReference type="PRINTS" id="PR00457">
    <property type="entry name" value="ANPEROXIDASE"/>
</dbReference>
<comment type="caution">
    <text evidence="3">The sequence shown here is derived from an EMBL/GenBank/DDBJ whole genome shotgun (WGS) entry which is preliminary data.</text>
</comment>
<keyword evidence="1" id="KW-0560">Oxidoreductase</keyword>
<name>A0A423T0N1_PENVA</name>